<accession>A0A4R1QCR6</accession>
<reference evidence="1 2" key="1">
    <citation type="submission" date="2019-03" db="EMBL/GenBank/DDBJ databases">
        <title>Genomic Encyclopedia of Type Strains, Phase IV (KMG-IV): sequencing the most valuable type-strain genomes for metagenomic binning, comparative biology and taxonomic classification.</title>
        <authorList>
            <person name="Goeker M."/>
        </authorList>
    </citation>
    <scope>NUCLEOTIDE SEQUENCE [LARGE SCALE GENOMIC DNA]</scope>
    <source>
        <strain evidence="1 2">DSM 24979</strain>
    </source>
</reference>
<dbReference type="EMBL" id="SLUL01000013">
    <property type="protein sequence ID" value="TCL47011.1"/>
    <property type="molecule type" value="Genomic_DNA"/>
</dbReference>
<organism evidence="1 2">
    <name type="scientific">Thermolongibacillus altinsuensis</name>
    <dbReference type="NCBI Taxonomy" id="575256"/>
    <lineage>
        <taxon>Bacteria</taxon>
        <taxon>Bacillati</taxon>
        <taxon>Bacillota</taxon>
        <taxon>Bacilli</taxon>
        <taxon>Bacillales</taxon>
        <taxon>Anoxybacillaceae</taxon>
        <taxon>Thermolongibacillus</taxon>
    </lineage>
</organism>
<name>A0A4R1QCR6_9BACL</name>
<proteinExistence type="predicted"/>
<keyword evidence="2" id="KW-1185">Reference proteome</keyword>
<gene>
    <name evidence="1" type="ORF">EDD69_11317</name>
</gene>
<dbReference type="AlphaFoldDB" id="A0A4R1QCR6"/>
<dbReference type="Proteomes" id="UP000295658">
    <property type="component" value="Unassembled WGS sequence"/>
</dbReference>
<evidence type="ECO:0000313" key="2">
    <source>
        <dbReference type="Proteomes" id="UP000295658"/>
    </source>
</evidence>
<comment type="caution">
    <text evidence="1">The sequence shown here is derived from an EMBL/GenBank/DDBJ whole genome shotgun (WGS) entry which is preliminary data.</text>
</comment>
<protein>
    <submittedName>
        <fullName evidence="1">Uncharacterized protein</fullName>
    </submittedName>
</protein>
<evidence type="ECO:0000313" key="1">
    <source>
        <dbReference type="EMBL" id="TCL47011.1"/>
    </source>
</evidence>
<sequence length="64" mass="7797">MIFAPELGNLCFLAQKPEIGYKKYFYMKGKEREDQEWLYENHLKSGRSFSWNKQLFVIWKQCAE</sequence>